<protein>
    <recommendedName>
        <fullName evidence="10">Protein translocase subunit SecD</fullName>
    </recommendedName>
</protein>
<evidence type="ECO:0000256" key="8">
    <source>
        <dbReference type="ARBA" id="ARBA00023010"/>
    </source>
</evidence>
<name>A0A932I2T1_UNCTE</name>
<feature type="transmembrane region" description="Helical" evidence="10">
    <location>
        <begin position="477"/>
        <end position="501"/>
    </location>
</feature>
<evidence type="ECO:0000259" key="11">
    <source>
        <dbReference type="Pfam" id="PF02355"/>
    </source>
</evidence>
<evidence type="ECO:0000256" key="5">
    <source>
        <dbReference type="ARBA" id="ARBA00022692"/>
    </source>
</evidence>
<evidence type="ECO:0000256" key="4">
    <source>
        <dbReference type="ARBA" id="ARBA00022519"/>
    </source>
</evidence>
<dbReference type="NCBIfam" id="TIGR01129">
    <property type="entry name" value="secD"/>
    <property type="match status" value="1"/>
</dbReference>
<dbReference type="PANTHER" id="PTHR30081">
    <property type="entry name" value="PROTEIN-EXPORT MEMBRANE PROTEIN SEC"/>
    <property type="match status" value="1"/>
</dbReference>
<keyword evidence="4" id="KW-0997">Cell inner membrane</keyword>
<comment type="function">
    <text evidence="10">Part of the Sec protein translocase complex. Interacts with the SecYEG preprotein conducting channel. SecDF uses the proton motive force (PMF) to complete protein translocation after the ATP-dependent function of SecA.</text>
</comment>
<feature type="transmembrane region" description="Helical" evidence="10">
    <location>
        <begin position="379"/>
        <end position="398"/>
    </location>
</feature>
<dbReference type="Gene3D" id="3.30.70.3400">
    <property type="match status" value="2"/>
</dbReference>
<evidence type="ECO:0000259" key="13">
    <source>
        <dbReference type="Pfam" id="PF22599"/>
    </source>
</evidence>
<comment type="similarity">
    <text evidence="10">Belongs to the SecD/SecF family. SecD subfamily.</text>
</comment>
<dbReference type="PRINTS" id="PR00702">
    <property type="entry name" value="ACRIFLAVINRP"/>
</dbReference>
<feature type="transmembrane region" description="Helical" evidence="10">
    <location>
        <begin position="354"/>
        <end position="372"/>
    </location>
</feature>
<dbReference type="AlphaFoldDB" id="A0A932I2T1"/>
<keyword evidence="9 10" id="KW-0472">Membrane</keyword>
<dbReference type="InterPro" id="IPR022813">
    <property type="entry name" value="SecD/SecF_arch_bac"/>
</dbReference>
<keyword evidence="3 10" id="KW-1003">Cell membrane</keyword>
<sequence>MKGMGWRAAVVAVVIGAAVFFLIPPKERLHLGLDLQGGIHLVLEVQAEKAVEAKVDRYFAEIQSRLTQDDIRTQTLRREGNRVTIGLVRESDRGKLLSLMAGYPDLVLQGTEGAPPTFAYAMPAQQANRIMDQAAAQAIETLRNRVDQFGVREPLLQRQGERRIIVQLPGVQDPARAKALIGKTAQLEFKLVDDSANAAQAQQTGPPEGTQLLFETRRDPATGQTVRQTPLIVKREALLTGDNLTDARVEIGDRFNQPYVSVAFDSLGAQTFDRVTAANVGKRLAIVLDGVVYSAPVIQERISGGRAQITGSFTIEEARDLAIALRAGALPAPVQVLEERTVGPSLGSDSIRQGIISIVVGFLLTAVFMCFYYRLSGSVAVLALVLNLLIMMGALGFFEATLTLPGIAGIILTVGMAVDANVLIFERIREELRLGKTVRSALDAGYNKAFLTILDSNVTTLVAALVLLQFGTGPIKGFAITLSVGIIVSMFTAIFVTRLIYDFVLSRHDVRSLSI</sequence>
<evidence type="ECO:0000256" key="3">
    <source>
        <dbReference type="ARBA" id="ARBA00022475"/>
    </source>
</evidence>
<dbReference type="InterPro" id="IPR055344">
    <property type="entry name" value="SecD_SecF_C_bact"/>
</dbReference>
<feature type="domain" description="SecDF P1 head subdomain" evidence="13">
    <location>
        <begin position="227"/>
        <end position="332"/>
    </location>
</feature>
<feature type="domain" description="Protein export membrane protein SecD/SecF C-terminal" evidence="11">
    <location>
        <begin position="334"/>
        <end position="501"/>
    </location>
</feature>
<comment type="caution">
    <text evidence="14">The sequence shown here is derived from an EMBL/GenBank/DDBJ whole genome shotgun (WGS) entry which is preliminary data.</text>
</comment>
<evidence type="ECO:0000256" key="2">
    <source>
        <dbReference type="ARBA" id="ARBA00022448"/>
    </source>
</evidence>
<dbReference type="Proteomes" id="UP000782312">
    <property type="component" value="Unassembled WGS sequence"/>
</dbReference>
<dbReference type="HAMAP" id="MF_01463_B">
    <property type="entry name" value="SecD_B"/>
    <property type="match status" value="1"/>
</dbReference>
<evidence type="ECO:0000256" key="6">
    <source>
        <dbReference type="ARBA" id="ARBA00022927"/>
    </source>
</evidence>
<dbReference type="GO" id="GO:0005886">
    <property type="term" value="C:plasma membrane"/>
    <property type="evidence" value="ECO:0007669"/>
    <property type="project" value="UniProtKB-SubCell"/>
</dbReference>
<keyword evidence="5 10" id="KW-0812">Transmembrane</keyword>
<dbReference type="InterPro" id="IPR001036">
    <property type="entry name" value="Acrflvin-R"/>
</dbReference>
<proteinExistence type="inferred from homology"/>
<keyword evidence="7 10" id="KW-1133">Transmembrane helix</keyword>
<reference evidence="14" key="1">
    <citation type="submission" date="2020-07" db="EMBL/GenBank/DDBJ databases">
        <title>Huge and variable diversity of episymbiotic CPR bacteria and DPANN archaea in groundwater ecosystems.</title>
        <authorList>
            <person name="He C.Y."/>
            <person name="Keren R."/>
            <person name="Whittaker M."/>
            <person name="Farag I.F."/>
            <person name="Doudna J."/>
            <person name="Cate J.H.D."/>
            <person name="Banfield J.F."/>
        </authorList>
    </citation>
    <scope>NUCLEOTIDE SEQUENCE</scope>
    <source>
        <strain evidence="14">NC_groundwater_763_Ag_S-0.2um_68_21</strain>
    </source>
</reference>
<comment type="subcellular location">
    <subcellularLocation>
        <location evidence="1 10">Cell membrane</location>
        <topology evidence="1 10">Multi-pass membrane protein</topology>
    </subcellularLocation>
</comment>
<evidence type="ECO:0000256" key="7">
    <source>
        <dbReference type="ARBA" id="ARBA00022989"/>
    </source>
</evidence>
<evidence type="ECO:0000256" key="1">
    <source>
        <dbReference type="ARBA" id="ARBA00004651"/>
    </source>
</evidence>
<gene>
    <name evidence="10 14" type="primary">secD</name>
    <name evidence="14" type="ORF">HYZ11_14790</name>
</gene>
<feature type="transmembrane region" description="Helical" evidence="10">
    <location>
        <begin position="449"/>
        <end position="471"/>
    </location>
</feature>
<evidence type="ECO:0000259" key="12">
    <source>
        <dbReference type="Pfam" id="PF21760"/>
    </source>
</evidence>
<dbReference type="FunFam" id="3.30.1360.200:FF:000002">
    <property type="entry name" value="Preprotein translocase subunit SecD"/>
    <property type="match status" value="1"/>
</dbReference>
<dbReference type="Gene3D" id="3.30.1360.200">
    <property type="match status" value="1"/>
</dbReference>
<dbReference type="GO" id="GO:0043952">
    <property type="term" value="P:protein transport by the Sec complex"/>
    <property type="evidence" value="ECO:0007669"/>
    <property type="project" value="UniProtKB-UniRule"/>
</dbReference>
<dbReference type="InterPro" id="IPR005791">
    <property type="entry name" value="SecD"/>
</dbReference>
<keyword evidence="2 10" id="KW-0813">Transport</keyword>
<dbReference type="Pfam" id="PF21760">
    <property type="entry name" value="SecD_1st"/>
    <property type="match status" value="1"/>
</dbReference>
<dbReference type="Pfam" id="PF07549">
    <property type="entry name" value="Sec_GG"/>
    <property type="match status" value="1"/>
</dbReference>
<dbReference type="NCBIfam" id="TIGR00916">
    <property type="entry name" value="2A0604s01"/>
    <property type="match status" value="1"/>
</dbReference>
<dbReference type="Pfam" id="PF02355">
    <property type="entry name" value="SecD_SecF_C"/>
    <property type="match status" value="1"/>
</dbReference>
<dbReference type="InterPro" id="IPR048631">
    <property type="entry name" value="SecD_1st"/>
</dbReference>
<evidence type="ECO:0000256" key="10">
    <source>
        <dbReference type="HAMAP-Rule" id="MF_01463"/>
    </source>
</evidence>
<evidence type="ECO:0000256" key="9">
    <source>
        <dbReference type="ARBA" id="ARBA00023136"/>
    </source>
</evidence>
<dbReference type="SUPFAM" id="SSF82866">
    <property type="entry name" value="Multidrug efflux transporter AcrB transmembrane domain"/>
    <property type="match status" value="1"/>
</dbReference>
<dbReference type="EMBL" id="JACPUR010000035">
    <property type="protein sequence ID" value="MBI3128870.1"/>
    <property type="molecule type" value="Genomic_DNA"/>
</dbReference>
<dbReference type="GO" id="GO:0015450">
    <property type="term" value="F:protein-transporting ATPase activity"/>
    <property type="evidence" value="ECO:0007669"/>
    <property type="project" value="InterPro"/>
</dbReference>
<comment type="subunit">
    <text evidence="10">Forms a complex with SecF. Part of the essential Sec protein translocation apparatus which comprises SecA, SecYEG and auxiliary proteins SecDF. Other proteins may also be involved.</text>
</comment>
<comment type="caution">
    <text evidence="10">Lacks conserved residue(s) required for the propagation of feature annotation.</text>
</comment>
<dbReference type="InterPro" id="IPR054384">
    <property type="entry name" value="SecDF_P1_head"/>
</dbReference>
<dbReference type="Pfam" id="PF22599">
    <property type="entry name" value="SecDF_P1_head"/>
    <property type="match status" value="1"/>
</dbReference>
<dbReference type="PANTHER" id="PTHR30081:SF1">
    <property type="entry name" value="PROTEIN TRANSLOCASE SUBUNIT SECD"/>
    <property type="match status" value="1"/>
</dbReference>
<dbReference type="GO" id="GO:0065002">
    <property type="term" value="P:intracellular protein transmembrane transport"/>
    <property type="evidence" value="ECO:0007669"/>
    <property type="project" value="UniProtKB-UniRule"/>
</dbReference>
<dbReference type="InterPro" id="IPR022646">
    <property type="entry name" value="SecD/SecF_CS"/>
</dbReference>
<dbReference type="InterPro" id="IPR048634">
    <property type="entry name" value="SecD_SecF_C"/>
</dbReference>
<dbReference type="FunFam" id="1.20.1640.10:FF:000004">
    <property type="entry name" value="Protein translocase subunit SecD"/>
    <property type="match status" value="1"/>
</dbReference>
<keyword evidence="6 10" id="KW-0653">Protein transport</keyword>
<accession>A0A932I2T1</accession>
<feature type="domain" description="Protein translocase subunit SecDF P1" evidence="12">
    <location>
        <begin position="136"/>
        <end position="194"/>
    </location>
</feature>
<dbReference type="Gene3D" id="1.20.1640.10">
    <property type="entry name" value="Multidrug efflux transporter AcrB transmembrane domain"/>
    <property type="match status" value="1"/>
</dbReference>
<evidence type="ECO:0000313" key="15">
    <source>
        <dbReference type="Proteomes" id="UP000782312"/>
    </source>
</evidence>
<evidence type="ECO:0000313" key="14">
    <source>
        <dbReference type="EMBL" id="MBI3128870.1"/>
    </source>
</evidence>
<organism evidence="14 15">
    <name type="scientific">Tectimicrobiota bacterium</name>
    <dbReference type="NCBI Taxonomy" id="2528274"/>
    <lineage>
        <taxon>Bacteria</taxon>
        <taxon>Pseudomonadati</taxon>
        <taxon>Nitrospinota/Tectimicrobiota group</taxon>
        <taxon>Candidatus Tectimicrobiota</taxon>
    </lineage>
</organism>
<keyword evidence="8 10" id="KW-0811">Translocation</keyword>
<dbReference type="GO" id="GO:0006605">
    <property type="term" value="P:protein targeting"/>
    <property type="evidence" value="ECO:0007669"/>
    <property type="project" value="UniProtKB-UniRule"/>
</dbReference>
<feature type="transmembrane region" description="Helical" evidence="10">
    <location>
        <begin position="404"/>
        <end position="428"/>
    </location>
</feature>